<dbReference type="EMBL" id="NXHG01000021">
    <property type="protein sequence ID" value="PCM58953.1"/>
    <property type="molecule type" value="Genomic_DNA"/>
</dbReference>
<gene>
    <name evidence="2" type="ORF">CP911_24565</name>
</gene>
<comment type="caution">
    <text evidence="2">The sequence shown here is derived from an EMBL/GenBank/DDBJ whole genome shotgun (WGS) entry which is preliminary data.</text>
</comment>
<proteinExistence type="predicted"/>
<sequence>MEHPEALFHIHSFYEQVVLSLLWAGVGPVFVTMRNIWKNSKKDFAHNEYRNQYHLRLSCARKGNKNQSILWG</sequence>
<organism evidence="2 3">
    <name type="scientific">Klebsiella quasipneumoniae</name>
    <dbReference type="NCBI Taxonomy" id="1463165"/>
    <lineage>
        <taxon>Bacteria</taxon>
        <taxon>Pseudomonadati</taxon>
        <taxon>Pseudomonadota</taxon>
        <taxon>Gammaproteobacteria</taxon>
        <taxon>Enterobacterales</taxon>
        <taxon>Enterobacteriaceae</taxon>
        <taxon>Klebsiella/Raoultella group</taxon>
        <taxon>Klebsiella</taxon>
        <taxon>Klebsiella pneumoniae complex</taxon>
    </lineage>
</organism>
<accession>A0A2A5MDE3</accession>
<feature type="transmembrane region" description="Helical" evidence="1">
    <location>
        <begin position="17"/>
        <end position="37"/>
    </location>
</feature>
<evidence type="ECO:0000313" key="2">
    <source>
        <dbReference type="EMBL" id="PCM58953.1"/>
    </source>
</evidence>
<reference evidence="2 3" key="1">
    <citation type="submission" date="2017-09" db="EMBL/GenBank/DDBJ databases">
        <title>Mdr eskape-Ghana.</title>
        <authorList>
            <person name="Agyepong N."/>
            <person name="Janice J."/>
            <person name="Samuelsen O."/>
            <person name="Owusu-Ofori A."/>
            <person name="Sundsfjord A."/>
            <person name="Essack S."/>
            <person name="Pedersen T."/>
        </authorList>
    </citation>
    <scope>NUCLEOTIDE SEQUENCE [LARGE SCALE GENOMIC DNA]</scope>
    <source>
        <strain evidence="2 3">46</strain>
    </source>
</reference>
<keyword evidence="1" id="KW-0812">Transmembrane</keyword>
<name>A0A2A5MDE3_9ENTR</name>
<evidence type="ECO:0000313" key="3">
    <source>
        <dbReference type="Proteomes" id="UP000217648"/>
    </source>
</evidence>
<dbReference type="AlphaFoldDB" id="A0A2A5MDE3"/>
<protein>
    <submittedName>
        <fullName evidence="2">Uncharacterized protein</fullName>
    </submittedName>
</protein>
<evidence type="ECO:0000256" key="1">
    <source>
        <dbReference type="SAM" id="Phobius"/>
    </source>
</evidence>
<dbReference type="Proteomes" id="UP000217648">
    <property type="component" value="Unassembled WGS sequence"/>
</dbReference>
<keyword evidence="1" id="KW-1133">Transmembrane helix</keyword>
<keyword evidence="1" id="KW-0472">Membrane</keyword>